<dbReference type="STRING" id="1821621.A8C75_10390"/>
<protein>
    <submittedName>
        <fullName evidence="1">Phenol hydroxylase</fullName>
    </submittedName>
</protein>
<dbReference type="OrthoDB" id="8564678at2"/>
<dbReference type="Proteomes" id="UP000078070">
    <property type="component" value="Chromosome"/>
</dbReference>
<accession>A0A1A9EYE3</accession>
<sequence length="109" mass="12297">MSRLPSQEPVGMRPDTFNRMTKYVRVRSQPGDRFVEFDFAIGDPTLFVELVMPVTAFERFCRAQGAVAMTAAQTAEVDAQMEKWRYGEGTLMAQNQNRSANNNNSELGN</sequence>
<dbReference type="Pfam" id="PF06099">
    <property type="entry name" value="Phenol_hyd_sub"/>
    <property type="match status" value="1"/>
</dbReference>
<evidence type="ECO:0000313" key="2">
    <source>
        <dbReference type="Proteomes" id="UP000078070"/>
    </source>
</evidence>
<reference evidence="1 2" key="2">
    <citation type="journal article" date="2018" name="Int. J. Syst. Evol. Microbiol.">
        <title>Marinobacterium aestuarii sp. nov., a benzene-degrading marine bacterium isolated from estuary sediment.</title>
        <authorList>
            <person name="Bae S.S."/>
            <person name="Jung J."/>
            <person name="Chung D."/>
            <person name="Baek K."/>
        </authorList>
    </citation>
    <scope>NUCLEOTIDE SEQUENCE [LARGE SCALE GENOMIC DNA]</scope>
    <source>
        <strain evidence="1 2">ST58-10</strain>
    </source>
</reference>
<dbReference type="AlphaFoldDB" id="A0A1A9EYE3"/>
<gene>
    <name evidence="1" type="ORF">A8C75_10390</name>
</gene>
<organism evidence="1 2">
    <name type="scientific">Marinobacterium aestuarii</name>
    <dbReference type="NCBI Taxonomy" id="1821621"/>
    <lineage>
        <taxon>Bacteria</taxon>
        <taxon>Pseudomonadati</taxon>
        <taxon>Pseudomonadota</taxon>
        <taxon>Gammaproteobacteria</taxon>
        <taxon>Oceanospirillales</taxon>
        <taxon>Oceanospirillaceae</taxon>
        <taxon>Marinobacterium</taxon>
    </lineage>
</organism>
<dbReference type="KEGG" id="mars:A8C75_10390"/>
<proteinExistence type="predicted"/>
<dbReference type="EMBL" id="CP015839">
    <property type="protein sequence ID" value="ANG62852.1"/>
    <property type="molecule type" value="Genomic_DNA"/>
</dbReference>
<dbReference type="InterPro" id="IPR010353">
    <property type="entry name" value="DmpK"/>
</dbReference>
<keyword evidence="2" id="KW-1185">Reference proteome</keyword>
<reference evidence="2" key="1">
    <citation type="submission" date="2016-05" db="EMBL/GenBank/DDBJ databases">
        <authorList>
            <person name="Baek K."/>
            <person name="Yang S.-J."/>
        </authorList>
    </citation>
    <scope>NUCLEOTIDE SEQUENCE [LARGE SCALE GENOMIC DNA]</scope>
    <source>
        <strain evidence="2">ST58-10</strain>
    </source>
</reference>
<name>A0A1A9EYE3_9GAMM</name>
<evidence type="ECO:0000313" key="1">
    <source>
        <dbReference type="EMBL" id="ANG62852.1"/>
    </source>
</evidence>